<reference evidence="1" key="1">
    <citation type="submission" date="2020-11" db="EMBL/GenBank/DDBJ databases">
        <authorList>
            <consortium name="DOE Joint Genome Institute"/>
            <person name="Ahrendt S."/>
            <person name="Riley R."/>
            <person name="Andreopoulos W."/>
            <person name="Labutti K."/>
            <person name="Pangilinan J."/>
            <person name="Ruiz-Duenas F.J."/>
            <person name="Barrasa J.M."/>
            <person name="Sanchez-Garcia M."/>
            <person name="Camarero S."/>
            <person name="Miyauchi S."/>
            <person name="Serrano A."/>
            <person name="Linde D."/>
            <person name="Babiker R."/>
            <person name="Drula E."/>
            <person name="Ayuso-Fernandez I."/>
            <person name="Pacheco R."/>
            <person name="Padilla G."/>
            <person name="Ferreira P."/>
            <person name="Barriuso J."/>
            <person name="Kellner H."/>
            <person name="Castanera R."/>
            <person name="Alfaro M."/>
            <person name="Ramirez L."/>
            <person name="Pisabarro A.G."/>
            <person name="Kuo A."/>
            <person name="Tritt A."/>
            <person name="Lipzen A."/>
            <person name="He G."/>
            <person name="Yan M."/>
            <person name="Ng V."/>
            <person name="Cullen D."/>
            <person name="Martin F."/>
            <person name="Rosso M.-N."/>
            <person name="Henrissat B."/>
            <person name="Hibbett D."/>
            <person name="Martinez A.T."/>
            <person name="Grigoriev I.V."/>
        </authorList>
    </citation>
    <scope>NUCLEOTIDE SEQUENCE</scope>
    <source>
        <strain evidence="1">CIRM-BRFM 674</strain>
    </source>
</reference>
<dbReference type="EMBL" id="MU155222">
    <property type="protein sequence ID" value="KAF9478980.1"/>
    <property type="molecule type" value="Genomic_DNA"/>
</dbReference>
<protein>
    <submittedName>
        <fullName evidence="1">Uncharacterized protein</fullName>
    </submittedName>
</protein>
<proteinExistence type="predicted"/>
<dbReference type="InterPro" id="IPR032675">
    <property type="entry name" value="LRR_dom_sf"/>
</dbReference>
<gene>
    <name evidence="1" type="ORF">BDN70DRAFT_879248</name>
</gene>
<dbReference type="Gene3D" id="3.80.10.10">
    <property type="entry name" value="Ribonuclease Inhibitor"/>
    <property type="match status" value="1"/>
</dbReference>
<organism evidence="1 2">
    <name type="scientific">Pholiota conissans</name>
    <dbReference type="NCBI Taxonomy" id="109636"/>
    <lineage>
        <taxon>Eukaryota</taxon>
        <taxon>Fungi</taxon>
        <taxon>Dikarya</taxon>
        <taxon>Basidiomycota</taxon>
        <taxon>Agaricomycotina</taxon>
        <taxon>Agaricomycetes</taxon>
        <taxon>Agaricomycetidae</taxon>
        <taxon>Agaricales</taxon>
        <taxon>Agaricineae</taxon>
        <taxon>Strophariaceae</taxon>
        <taxon>Pholiota</taxon>
    </lineage>
</organism>
<dbReference type="OrthoDB" id="2745898at2759"/>
<accession>A0A9P5Z2A5</accession>
<comment type="caution">
    <text evidence="1">The sequence shown here is derived from an EMBL/GenBank/DDBJ whole genome shotgun (WGS) entry which is preliminary data.</text>
</comment>
<name>A0A9P5Z2A5_9AGAR</name>
<keyword evidence="2" id="KW-1185">Reference proteome</keyword>
<evidence type="ECO:0000313" key="1">
    <source>
        <dbReference type="EMBL" id="KAF9478980.1"/>
    </source>
</evidence>
<sequence>MATSVRLPLEILESVVEMVAEDYDRTSHESVKQCALVCHDFLHFSRKVHFGVIVLPSYEPYRPSAVMLHKLLSTTPKIAAYIRHLEFHVHSSDFDNVALSETFGKITRLKTLTLSFPEWYEDARPWKDILIRPLLLHLMHNPTLTHLKLASVENFAFADLARCVNLENLDMYCIRYEPKIDDPVSESDLPTSSIRLPSLSVTSIDPLEISRMCALRRADGGPLIDTKFTKELTLDIGDPEDFPSVRKLFDAFGNLTTINMDILVSDATNGEDLTKIGLASVLLPTLKKLKHLSFGLEIYQHDPLGGLSYELEALQSNVIETLDIDLKINYTSLCTRGNEWTRLDSVLTRKSVWRKLKDVILTIGLISLGDEDWTRALSALPQTHLYNLMSSKDISFYFEIYDGRL</sequence>
<evidence type="ECO:0000313" key="2">
    <source>
        <dbReference type="Proteomes" id="UP000807469"/>
    </source>
</evidence>
<dbReference type="Proteomes" id="UP000807469">
    <property type="component" value="Unassembled WGS sequence"/>
</dbReference>
<dbReference type="AlphaFoldDB" id="A0A9P5Z2A5"/>